<dbReference type="Proteomes" id="UP001501326">
    <property type="component" value="Unassembled WGS sequence"/>
</dbReference>
<evidence type="ECO:0000313" key="4">
    <source>
        <dbReference type="Proteomes" id="UP001501326"/>
    </source>
</evidence>
<dbReference type="SUPFAM" id="SSF53448">
    <property type="entry name" value="Nucleotide-diphospho-sugar transferases"/>
    <property type="match status" value="1"/>
</dbReference>
<name>A0ABN3URN8_9MICO</name>
<feature type="domain" description="Glycosyltransferase 2-like" evidence="2">
    <location>
        <begin position="7"/>
        <end position="124"/>
    </location>
</feature>
<proteinExistence type="inferred from homology"/>
<comment type="caution">
    <text evidence="3">The sequence shown here is derived from an EMBL/GenBank/DDBJ whole genome shotgun (WGS) entry which is preliminary data.</text>
</comment>
<dbReference type="PANTHER" id="PTHR48090:SF7">
    <property type="entry name" value="RFBJ PROTEIN"/>
    <property type="match status" value="1"/>
</dbReference>
<organism evidence="3 4">
    <name type="scientific">Pedococcus aerophilus</name>
    <dbReference type="NCBI Taxonomy" id="436356"/>
    <lineage>
        <taxon>Bacteria</taxon>
        <taxon>Bacillati</taxon>
        <taxon>Actinomycetota</taxon>
        <taxon>Actinomycetes</taxon>
        <taxon>Micrococcales</taxon>
        <taxon>Intrasporangiaceae</taxon>
        <taxon>Pedococcus</taxon>
    </lineage>
</organism>
<dbReference type="Pfam" id="PF00535">
    <property type="entry name" value="Glycos_transf_2"/>
    <property type="match status" value="1"/>
</dbReference>
<dbReference type="Gene3D" id="3.90.550.10">
    <property type="entry name" value="Spore Coat Polysaccharide Biosynthesis Protein SpsA, Chain A"/>
    <property type="match status" value="1"/>
</dbReference>
<comment type="similarity">
    <text evidence="1">Belongs to the glycosyltransferase 2 family.</text>
</comment>
<evidence type="ECO:0000313" key="3">
    <source>
        <dbReference type="EMBL" id="GAA2737636.1"/>
    </source>
</evidence>
<dbReference type="PANTHER" id="PTHR48090">
    <property type="entry name" value="UNDECAPRENYL-PHOSPHATE 4-DEOXY-4-FORMAMIDO-L-ARABINOSE TRANSFERASE-RELATED"/>
    <property type="match status" value="1"/>
</dbReference>
<evidence type="ECO:0000259" key="2">
    <source>
        <dbReference type="Pfam" id="PF00535"/>
    </source>
</evidence>
<dbReference type="InterPro" id="IPR001173">
    <property type="entry name" value="Glyco_trans_2-like"/>
</dbReference>
<gene>
    <name evidence="3" type="ORF">GCM10009867_25580</name>
</gene>
<dbReference type="RefSeq" id="WP_344193991.1">
    <property type="nucleotide sequence ID" value="NZ_BAAARN010000003.1"/>
</dbReference>
<reference evidence="3 4" key="1">
    <citation type="journal article" date="2019" name="Int. J. Syst. Evol. Microbiol.">
        <title>The Global Catalogue of Microorganisms (GCM) 10K type strain sequencing project: providing services to taxonomists for standard genome sequencing and annotation.</title>
        <authorList>
            <consortium name="The Broad Institute Genomics Platform"/>
            <consortium name="The Broad Institute Genome Sequencing Center for Infectious Disease"/>
            <person name="Wu L."/>
            <person name="Ma J."/>
        </authorList>
    </citation>
    <scope>NUCLEOTIDE SEQUENCE [LARGE SCALE GENOMIC DNA]</scope>
    <source>
        <strain evidence="3 4">JCM 16378</strain>
    </source>
</reference>
<dbReference type="InterPro" id="IPR029044">
    <property type="entry name" value="Nucleotide-diphossugar_trans"/>
</dbReference>
<dbReference type="EMBL" id="BAAARN010000003">
    <property type="protein sequence ID" value="GAA2737636.1"/>
    <property type="molecule type" value="Genomic_DNA"/>
</dbReference>
<protein>
    <submittedName>
        <fullName evidence="3">Glycosyltransferase family 2 protein</fullName>
    </submittedName>
</protein>
<dbReference type="CDD" id="cd04179">
    <property type="entry name" value="DPM_DPG-synthase_like"/>
    <property type="match status" value="1"/>
</dbReference>
<evidence type="ECO:0000256" key="1">
    <source>
        <dbReference type="ARBA" id="ARBA00006739"/>
    </source>
</evidence>
<accession>A0ABN3URN8</accession>
<keyword evidence="4" id="KW-1185">Reference proteome</keyword>
<sequence>MDLDCELILPCRNEAGALPALLTRVPVGMSVVVVDNGSTDGTADVARSLGARVVVEHLLGYGAAVQAGVNGARARYVAVMDGDGSLDPAQLPPLLADVAHGVATMAVGRRRPVTRATMAWHARAFNVAAAWWIGRRTGLRLHDIPSVRVTRRADLLALGVRDLRFGYPVEILVRAHEAGWSVVEHDMTYRPRAEGTTSKVSGSLRGSIRAARDLVKALP</sequence>
<dbReference type="InterPro" id="IPR050256">
    <property type="entry name" value="Glycosyltransferase_2"/>
</dbReference>